<reference evidence="9" key="1">
    <citation type="submission" date="2017-04" db="EMBL/GenBank/DDBJ databases">
        <authorList>
            <person name="Varghese N."/>
            <person name="Submissions S."/>
        </authorList>
    </citation>
    <scope>NUCLEOTIDE SEQUENCE [LARGE SCALE GENOMIC DNA]</scope>
    <source>
        <strain evidence="9">DSM 12126</strain>
    </source>
</reference>
<proteinExistence type="inferred from homology"/>
<dbReference type="Pfam" id="PF07980">
    <property type="entry name" value="SusD_RagB"/>
    <property type="match status" value="2"/>
</dbReference>
<evidence type="ECO:0000256" key="5">
    <source>
        <dbReference type="ARBA" id="ARBA00023237"/>
    </source>
</evidence>
<dbReference type="Proteomes" id="UP000192756">
    <property type="component" value="Unassembled WGS sequence"/>
</dbReference>
<dbReference type="InterPro" id="IPR011990">
    <property type="entry name" value="TPR-like_helical_dom_sf"/>
</dbReference>
<dbReference type="GO" id="GO:0009279">
    <property type="term" value="C:cell outer membrane"/>
    <property type="evidence" value="ECO:0007669"/>
    <property type="project" value="UniProtKB-SubCell"/>
</dbReference>
<keyword evidence="5" id="KW-0998">Cell outer membrane</keyword>
<dbReference type="OrthoDB" id="5694214at2"/>
<feature type="domain" description="RagB/SusD" evidence="6">
    <location>
        <begin position="308"/>
        <end position="449"/>
    </location>
</feature>
<dbReference type="Gene3D" id="1.25.40.390">
    <property type="match status" value="1"/>
</dbReference>
<protein>
    <submittedName>
        <fullName evidence="8">Starch-binding associating with outer membrane</fullName>
    </submittedName>
</protein>
<organism evidence="8 9">
    <name type="scientific">Pedobacter africanus</name>
    <dbReference type="NCBI Taxonomy" id="151894"/>
    <lineage>
        <taxon>Bacteria</taxon>
        <taxon>Pseudomonadati</taxon>
        <taxon>Bacteroidota</taxon>
        <taxon>Sphingobacteriia</taxon>
        <taxon>Sphingobacteriales</taxon>
        <taxon>Sphingobacteriaceae</taxon>
        <taxon>Pedobacter</taxon>
    </lineage>
</organism>
<dbReference type="STRING" id="151894.SAMN04488524_0483"/>
<evidence type="ECO:0000256" key="3">
    <source>
        <dbReference type="ARBA" id="ARBA00022729"/>
    </source>
</evidence>
<evidence type="ECO:0000259" key="6">
    <source>
        <dbReference type="Pfam" id="PF07980"/>
    </source>
</evidence>
<sequence length="626" mass="68411">MKHRAYLLLIIIILFAFTSCKKQLNSLPTDFITSVNYYTTEEQLNGGLAGVYSILGSSYLYQDALLHNMSHNNDEAVFVFSQAPLIVPSNFSYSSSDPNITGMWNVLYQGINNANIIIEAAGNPKAQVSQAVRDNIRAQALFLRAYYHFILVDKWGKVPMMLAPVKSSFDVNLAASSIAEIYEQILKDMTAAEAVLPQASVLGANSSGRLSKNTAQGILARVCLSMTGFPLNDESKYADALAWSSKVISTGENALNPSYADLFVKQARDEYDVKENMWEVEFFGNVSDNYREQGYVGIRNGIQAANGRTFPGFGYNFLQASVLLYDKYQKDPLTSLSKDLRRERNVAPYQWVGGTAAVQVMTKSYWPRNGNLYQRWPGKWRRDEELRLPRFQNGNGTNFPLLRYSDVLLMFAEAENHINGPTAAAYDAMNKVRERAYGTGYRVSEIAITSGGTGYTAAPVVTIGSSGDPNGASTAEAYTTVTNGVVTQLTLVNMGGFYTATPPTVTITSANGAGSGATATATVSPIVVSEADLPAGLTKAQFFEHIVDERSRELAYEALRSHDLRRWGRLVSTMQTLAAIGPSVPGGVIRNGYTSPAVNITAKHLYLPIPPAEIATNALIVQNPGW</sequence>
<feature type="domain" description="RagB/SusD" evidence="6">
    <location>
        <begin position="527"/>
        <end position="626"/>
    </location>
</feature>
<evidence type="ECO:0000313" key="9">
    <source>
        <dbReference type="Proteomes" id="UP000192756"/>
    </source>
</evidence>
<dbReference type="InterPro" id="IPR012944">
    <property type="entry name" value="SusD_RagB_dom"/>
</dbReference>
<dbReference type="Pfam" id="PF14322">
    <property type="entry name" value="SusD-like_3"/>
    <property type="match status" value="1"/>
</dbReference>
<keyword evidence="3" id="KW-0732">Signal</keyword>
<name>A0A1W1Z9C7_9SPHI</name>
<evidence type="ECO:0000256" key="4">
    <source>
        <dbReference type="ARBA" id="ARBA00023136"/>
    </source>
</evidence>
<evidence type="ECO:0000259" key="7">
    <source>
        <dbReference type="Pfam" id="PF14322"/>
    </source>
</evidence>
<dbReference type="InterPro" id="IPR033985">
    <property type="entry name" value="SusD-like_N"/>
</dbReference>
<evidence type="ECO:0000256" key="1">
    <source>
        <dbReference type="ARBA" id="ARBA00004442"/>
    </source>
</evidence>
<dbReference type="AlphaFoldDB" id="A0A1W1Z9C7"/>
<keyword evidence="9" id="KW-1185">Reference proteome</keyword>
<dbReference type="RefSeq" id="WP_084236821.1">
    <property type="nucleotide sequence ID" value="NZ_FWXT01000001.1"/>
</dbReference>
<dbReference type="EMBL" id="FWXT01000001">
    <property type="protein sequence ID" value="SMC44801.1"/>
    <property type="molecule type" value="Genomic_DNA"/>
</dbReference>
<comment type="subcellular location">
    <subcellularLocation>
        <location evidence="1">Cell outer membrane</location>
    </subcellularLocation>
</comment>
<gene>
    <name evidence="8" type="ORF">SAMN04488524_0483</name>
</gene>
<keyword evidence="4" id="KW-0472">Membrane</keyword>
<accession>A0A1W1Z9C7</accession>
<feature type="domain" description="SusD-like N-terminal" evidence="7">
    <location>
        <begin position="41"/>
        <end position="224"/>
    </location>
</feature>
<dbReference type="SUPFAM" id="SSF48452">
    <property type="entry name" value="TPR-like"/>
    <property type="match status" value="1"/>
</dbReference>
<evidence type="ECO:0000313" key="8">
    <source>
        <dbReference type="EMBL" id="SMC44801.1"/>
    </source>
</evidence>
<comment type="similarity">
    <text evidence="2">Belongs to the SusD family.</text>
</comment>
<evidence type="ECO:0000256" key="2">
    <source>
        <dbReference type="ARBA" id="ARBA00006275"/>
    </source>
</evidence>
<dbReference type="PROSITE" id="PS51257">
    <property type="entry name" value="PROKAR_LIPOPROTEIN"/>
    <property type="match status" value="1"/>
</dbReference>